<dbReference type="SUPFAM" id="SSF55729">
    <property type="entry name" value="Acyl-CoA N-acyltransferases (Nat)"/>
    <property type="match status" value="1"/>
</dbReference>
<dbReference type="Gene3D" id="3.40.630.30">
    <property type="match status" value="1"/>
</dbReference>
<evidence type="ECO:0000313" key="2">
    <source>
        <dbReference type="EMBL" id="GAA4237273.1"/>
    </source>
</evidence>
<feature type="domain" description="N-acetyltransferase" evidence="1">
    <location>
        <begin position="16"/>
        <end position="175"/>
    </location>
</feature>
<protein>
    <recommendedName>
        <fullName evidence="1">N-acetyltransferase domain-containing protein</fullName>
    </recommendedName>
</protein>
<dbReference type="InterPro" id="IPR000182">
    <property type="entry name" value="GNAT_dom"/>
</dbReference>
<dbReference type="InterPro" id="IPR016181">
    <property type="entry name" value="Acyl_CoA_acyltransferase"/>
</dbReference>
<proteinExistence type="predicted"/>
<dbReference type="Proteomes" id="UP001501710">
    <property type="component" value="Unassembled WGS sequence"/>
</dbReference>
<dbReference type="PROSITE" id="PS51186">
    <property type="entry name" value="GNAT"/>
    <property type="match status" value="1"/>
</dbReference>
<reference evidence="3" key="1">
    <citation type="journal article" date="2019" name="Int. J. Syst. Evol. Microbiol.">
        <title>The Global Catalogue of Microorganisms (GCM) 10K type strain sequencing project: providing services to taxonomists for standard genome sequencing and annotation.</title>
        <authorList>
            <consortium name="The Broad Institute Genomics Platform"/>
            <consortium name="The Broad Institute Genome Sequencing Center for Infectious Disease"/>
            <person name="Wu L."/>
            <person name="Ma J."/>
        </authorList>
    </citation>
    <scope>NUCLEOTIDE SEQUENCE [LARGE SCALE GENOMIC DNA]</scope>
    <source>
        <strain evidence="3">JCM 17440</strain>
    </source>
</reference>
<evidence type="ECO:0000313" key="3">
    <source>
        <dbReference type="Proteomes" id="UP001501710"/>
    </source>
</evidence>
<name>A0ABP8CC69_9ACTN</name>
<keyword evidence="3" id="KW-1185">Reference proteome</keyword>
<organism evidence="2 3">
    <name type="scientific">Actinomadura meridiana</name>
    <dbReference type="NCBI Taxonomy" id="559626"/>
    <lineage>
        <taxon>Bacteria</taxon>
        <taxon>Bacillati</taxon>
        <taxon>Actinomycetota</taxon>
        <taxon>Actinomycetes</taxon>
        <taxon>Streptosporangiales</taxon>
        <taxon>Thermomonosporaceae</taxon>
        <taxon>Actinomadura</taxon>
    </lineage>
</organism>
<sequence length="176" mass="19240">MSDSTFVRRTGDQALAMLGDLTDLYLDVRSQGTYRDDPLFSRAQFMARTEDQARRPGFELVTVHADHALAGFSFGLPFSSGRWWAGAEYPPDNILEAAKFAVIELDVGRAHQGRGLGKALLGELLSGRSEKNATLAAIPESAAHAMYERWGWRKVGIIGGEGPMMDAMVLALPVTR</sequence>
<accession>A0ABP8CC69</accession>
<dbReference type="EMBL" id="BAABAS010000017">
    <property type="protein sequence ID" value="GAA4237273.1"/>
    <property type="molecule type" value="Genomic_DNA"/>
</dbReference>
<gene>
    <name evidence="2" type="ORF">GCM10022254_48940</name>
</gene>
<dbReference type="Pfam" id="PF00583">
    <property type="entry name" value="Acetyltransf_1"/>
    <property type="match status" value="1"/>
</dbReference>
<dbReference type="RefSeq" id="WP_344900521.1">
    <property type="nucleotide sequence ID" value="NZ_BAABAS010000017.1"/>
</dbReference>
<comment type="caution">
    <text evidence="2">The sequence shown here is derived from an EMBL/GenBank/DDBJ whole genome shotgun (WGS) entry which is preliminary data.</text>
</comment>
<evidence type="ECO:0000259" key="1">
    <source>
        <dbReference type="PROSITE" id="PS51186"/>
    </source>
</evidence>